<organism evidence="2 3">
    <name type="scientific">Hypsizygus marmoreus</name>
    <name type="common">White beech mushroom</name>
    <name type="synonym">Agaricus marmoreus</name>
    <dbReference type="NCBI Taxonomy" id="39966"/>
    <lineage>
        <taxon>Eukaryota</taxon>
        <taxon>Fungi</taxon>
        <taxon>Dikarya</taxon>
        <taxon>Basidiomycota</taxon>
        <taxon>Agaricomycotina</taxon>
        <taxon>Agaricomycetes</taxon>
        <taxon>Agaricomycetidae</taxon>
        <taxon>Agaricales</taxon>
        <taxon>Tricholomatineae</taxon>
        <taxon>Lyophyllaceae</taxon>
        <taxon>Hypsizygus</taxon>
    </lineage>
</organism>
<sequence length="340" mass="38149">MWNFVLRKCGLECASAGRVLGRQRMRRGWRRGEIFEDEKLGSKDEAEDFTTTTACIEHSPGILNCTPSIVVGARACDVAILGDARVLRMMRMRARMAHAYASLYPPPNERRRQIDASPPPPHLLRSGPSYSGDRRSWSGRRKGEADEEWWWGMRVTLKVWESTGPRPHALSSFSPLCSTPASDTVHRYGLWCTTHPPNLRYFARSCSRPRTHTSVRRSSSEGVGWNARMAGSCRGDMDMREREILGNDKDEGEGEVGLNKGATRVLVSLHQPPNELPSSHLHTSSSASPLSGSPPPSTHPNWAIPRSVDYQCLLPWGVRVVRGRRGSVYLWSGGFRRVKY</sequence>
<proteinExistence type="predicted"/>
<name>A0A369J545_HYPMA</name>
<dbReference type="Proteomes" id="UP000076154">
    <property type="component" value="Unassembled WGS sequence"/>
</dbReference>
<feature type="region of interest" description="Disordered" evidence="1">
    <location>
        <begin position="107"/>
        <end position="139"/>
    </location>
</feature>
<reference evidence="2" key="1">
    <citation type="submission" date="2018-04" db="EMBL/GenBank/DDBJ databases">
        <title>Whole genome sequencing of Hypsizygus marmoreus.</title>
        <authorList>
            <person name="Choi I.-G."/>
            <person name="Min B."/>
            <person name="Kim J.-G."/>
            <person name="Kim S."/>
            <person name="Oh Y.-L."/>
            <person name="Kong W.-S."/>
            <person name="Park H."/>
            <person name="Jeong J."/>
            <person name="Song E.-S."/>
        </authorList>
    </citation>
    <scope>NUCLEOTIDE SEQUENCE [LARGE SCALE GENOMIC DNA]</scope>
    <source>
        <strain evidence="2">51987-8</strain>
    </source>
</reference>
<protein>
    <submittedName>
        <fullName evidence="2">Uncharacterized protein</fullName>
    </submittedName>
</protein>
<keyword evidence="3" id="KW-1185">Reference proteome</keyword>
<dbReference type="EMBL" id="LUEZ02000158">
    <property type="protein sequence ID" value="RDB15535.1"/>
    <property type="molecule type" value="Genomic_DNA"/>
</dbReference>
<dbReference type="AlphaFoldDB" id="A0A369J545"/>
<feature type="region of interest" description="Disordered" evidence="1">
    <location>
        <begin position="271"/>
        <end position="300"/>
    </location>
</feature>
<accession>A0A369J545</accession>
<gene>
    <name evidence="2" type="ORF">Hypma_004241</name>
</gene>
<feature type="compositionally biased region" description="Low complexity" evidence="1">
    <location>
        <begin position="276"/>
        <end position="291"/>
    </location>
</feature>
<dbReference type="InParanoid" id="A0A369J545"/>
<comment type="caution">
    <text evidence="2">The sequence shown here is derived from an EMBL/GenBank/DDBJ whole genome shotgun (WGS) entry which is preliminary data.</text>
</comment>
<evidence type="ECO:0000313" key="3">
    <source>
        <dbReference type="Proteomes" id="UP000076154"/>
    </source>
</evidence>
<evidence type="ECO:0000313" key="2">
    <source>
        <dbReference type="EMBL" id="RDB15535.1"/>
    </source>
</evidence>
<evidence type="ECO:0000256" key="1">
    <source>
        <dbReference type="SAM" id="MobiDB-lite"/>
    </source>
</evidence>